<protein>
    <submittedName>
        <fullName evidence="2">Alpha/beta hydrolase</fullName>
    </submittedName>
</protein>
<dbReference type="Proteomes" id="UP000722989">
    <property type="component" value="Unassembled WGS sequence"/>
</dbReference>
<dbReference type="SUPFAM" id="SSF53474">
    <property type="entry name" value="alpha/beta-Hydrolases"/>
    <property type="match status" value="1"/>
</dbReference>
<organism evidence="2 3">
    <name type="scientific">Planosporangium thailandense</name>
    <dbReference type="NCBI Taxonomy" id="765197"/>
    <lineage>
        <taxon>Bacteria</taxon>
        <taxon>Bacillati</taxon>
        <taxon>Actinomycetota</taxon>
        <taxon>Actinomycetes</taxon>
        <taxon>Micromonosporales</taxon>
        <taxon>Micromonosporaceae</taxon>
        <taxon>Planosporangium</taxon>
    </lineage>
</organism>
<gene>
    <name evidence="2" type="ORF">HC031_16255</name>
</gene>
<proteinExistence type="predicted"/>
<comment type="caution">
    <text evidence="2">The sequence shown here is derived from an EMBL/GenBank/DDBJ whole genome shotgun (WGS) entry which is preliminary data.</text>
</comment>
<evidence type="ECO:0000313" key="3">
    <source>
        <dbReference type="Proteomes" id="UP000722989"/>
    </source>
</evidence>
<dbReference type="Pfam" id="PF12697">
    <property type="entry name" value="Abhydrolase_6"/>
    <property type="match status" value="1"/>
</dbReference>
<dbReference type="InterPro" id="IPR029058">
    <property type="entry name" value="AB_hydrolase_fold"/>
</dbReference>
<dbReference type="InterPro" id="IPR000073">
    <property type="entry name" value="AB_hydrolase_1"/>
</dbReference>
<evidence type="ECO:0000259" key="1">
    <source>
        <dbReference type="Pfam" id="PF12697"/>
    </source>
</evidence>
<reference evidence="2 3" key="1">
    <citation type="submission" date="2020-03" db="EMBL/GenBank/DDBJ databases">
        <title>WGS of the type strain of Planosporangium spp.</title>
        <authorList>
            <person name="Thawai C."/>
        </authorList>
    </citation>
    <scope>NUCLEOTIDE SEQUENCE [LARGE SCALE GENOMIC DNA]</scope>
    <source>
        <strain evidence="2 3">TBRC 5610</strain>
    </source>
</reference>
<keyword evidence="2" id="KW-0378">Hydrolase</keyword>
<dbReference type="Gene3D" id="3.40.50.1820">
    <property type="entry name" value="alpha/beta hydrolase"/>
    <property type="match status" value="1"/>
</dbReference>
<keyword evidence="3" id="KW-1185">Reference proteome</keyword>
<dbReference type="EMBL" id="JAATVY010000010">
    <property type="protein sequence ID" value="NJC71253.1"/>
    <property type="molecule type" value="Genomic_DNA"/>
</dbReference>
<sequence>MDAAFVLVHSPSVGPLTWASTAQQLEGAGAVAIVPSLVGVADAHPPFWRSVAENVAAAIDRLPQDQPVVIVAHSNAGLFVPAIVEAISRTIVGCLFVDAALPALAGPTPVASPELLEFLRAKVTGGRLPQWTQWWDESDVAPMFPDVQTRRAVSAEQPRLPLSYYEELVPTPDGWDSRPCGYLLFGPPYEPVADDARQRGWTVDHVPGQHLHQLVDPRAVAERIVEMTREWRSSTS</sequence>
<evidence type="ECO:0000313" key="2">
    <source>
        <dbReference type="EMBL" id="NJC71253.1"/>
    </source>
</evidence>
<name>A0ABX0XZP0_9ACTN</name>
<dbReference type="GO" id="GO:0016787">
    <property type="term" value="F:hydrolase activity"/>
    <property type="evidence" value="ECO:0007669"/>
    <property type="project" value="UniProtKB-KW"/>
</dbReference>
<accession>A0ABX0XZP0</accession>
<dbReference type="RefSeq" id="WP_167926157.1">
    <property type="nucleotide sequence ID" value="NZ_JAATVY010000010.1"/>
</dbReference>
<feature type="domain" description="AB hydrolase-1" evidence="1">
    <location>
        <begin position="5"/>
        <end position="222"/>
    </location>
</feature>